<dbReference type="OrthoDB" id="9801785at2"/>
<dbReference type="NCBIfam" id="TIGR01179">
    <property type="entry name" value="galE"/>
    <property type="match status" value="1"/>
</dbReference>
<proteinExistence type="inferred from homology"/>
<dbReference type="PANTHER" id="PTHR43725">
    <property type="entry name" value="UDP-GLUCOSE 4-EPIMERASE"/>
    <property type="match status" value="1"/>
</dbReference>
<comment type="subunit">
    <text evidence="10">Homodimer.</text>
</comment>
<evidence type="ECO:0000256" key="5">
    <source>
        <dbReference type="ARBA" id="ARBA00013189"/>
    </source>
</evidence>
<keyword evidence="9 10" id="KW-0119">Carbohydrate metabolism</keyword>
<dbReference type="GO" id="GO:0033499">
    <property type="term" value="P:galactose catabolic process via UDP-galactose, Leloir pathway"/>
    <property type="evidence" value="ECO:0007669"/>
    <property type="project" value="TreeGrafter"/>
</dbReference>
<accession>G7ZIS0</accession>
<dbReference type="PANTHER" id="PTHR43725:SF53">
    <property type="entry name" value="UDP-ARABINOSE 4-EPIMERASE 1"/>
    <property type="match status" value="1"/>
</dbReference>
<evidence type="ECO:0000256" key="8">
    <source>
        <dbReference type="ARBA" id="ARBA00023235"/>
    </source>
</evidence>
<dbReference type="GO" id="GO:0003978">
    <property type="term" value="F:UDP-glucose 4-epimerase activity"/>
    <property type="evidence" value="ECO:0007669"/>
    <property type="project" value="UniProtKB-UniRule"/>
</dbReference>
<protein>
    <recommendedName>
        <fullName evidence="6 10">UDP-glucose 4-epimerase</fullName>
        <ecNumber evidence="5 10">5.1.3.2</ecNumber>
    </recommendedName>
</protein>
<evidence type="ECO:0000256" key="1">
    <source>
        <dbReference type="ARBA" id="ARBA00000083"/>
    </source>
</evidence>
<keyword evidence="7 10" id="KW-0520">NAD</keyword>
<dbReference type="RefSeq" id="WP_014190022.1">
    <property type="nucleotide sequence ID" value="NC_016588.1"/>
</dbReference>
<keyword evidence="13" id="KW-1185">Reference proteome</keyword>
<evidence type="ECO:0000256" key="3">
    <source>
        <dbReference type="ARBA" id="ARBA00004947"/>
    </source>
</evidence>
<dbReference type="InterPro" id="IPR005886">
    <property type="entry name" value="UDP_G4E"/>
</dbReference>
<dbReference type="CDD" id="cd05247">
    <property type="entry name" value="UDP_G4E_1_SDR_e"/>
    <property type="match status" value="1"/>
</dbReference>
<evidence type="ECO:0000259" key="11">
    <source>
        <dbReference type="Pfam" id="PF01370"/>
    </source>
</evidence>
<evidence type="ECO:0000313" key="13">
    <source>
        <dbReference type="Proteomes" id="UP000005667"/>
    </source>
</evidence>
<dbReference type="EC" id="5.1.3.2" evidence="5 10"/>
<comment type="catalytic activity">
    <reaction evidence="1 10">
        <text>UDP-alpha-D-glucose = UDP-alpha-D-galactose</text>
        <dbReference type="Rhea" id="RHEA:22168"/>
        <dbReference type="ChEBI" id="CHEBI:58885"/>
        <dbReference type="ChEBI" id="CHEBI:66914"/>
        <dbReference type="EC" id="5.1.3.2"/>
    </reaction>
</comment>
<evidence type="ECO:0000256" key="2">
    <source>
        <dbReference type="ARBA" id="ARBA00001911"/>
    </source>
</evidence>
<comment type="pathway">
    <text evidence="3 10">Carbohydrate metabolism; galactose metabolism.</text>
</comment>
<evidence type="ECO:0000256" key="10">
    <source>
        <dbReference type="RuleBase" id="RU366046"/>
    </source>
</evidence>
<comment type="similarity">
    <text evidence="4 10">Belongs to the NAD(P)-dependent epimerase/dehydratase family.</text>
</comment>
<comment type="cofactor">
    <cofactor evidence="2 10">
        <name>NAD(+)</name>
        <dbReference type="ChEBI" id="CHEBI:57540"/>
    </cofactor>
</comment>
<organism evidence="12 13">
    <name type="scientific">Azospirillum lipoferum (strain 4B)</name>
    <dbReference type="NCBI Taxonomy" id="862719"/>
    <lineage>
        <taxon>Bacteria</taxon>
        <taxon>Pseudomonadati</taxon>
        <taxon>Pseudomonadota</taxon>
        <taxon>Alphaproteobacteria</taxon>
        <taxon>Rhodospirillales</taxon>
        <taxon>Azospirillaceae</taxon>
        <taxon>Azospirillum</taxon>
    </lineage>
</organism>
<evidence type="ECO:0000256" key="6">
    <source>
        <dbReference type="ARBA" id="ARBA00018569"/>
    </source>
</evidence>
<dbReference type="Gene3D" id="3.40.50.720">
    <property type="entry name" value="NAD(P)-binding Rossmann-like Domain"/>
    <property type="match status" value="1"/>
</dbReference>
<feature type="domain" description="NAD-dependent epimerase/dehydratase" evidence="11">
    <location>
        <begin position="11"/>
        <end position="260"/>
    </location>
</feature>
<dbReference type="Gene3D" id="3.90.25.10">
    <property type="entry name" value="UDP-galactose 4-epimerase, domain 1"/>
    <property type="match status" value="1"/>
</dbReference>
<evidence type="ECO:0000313" key="12">
    <source>
        <dbReference type="EMBL" id="CBS91599.1"/>
    </source>
</evidence>
<dbReference type="SUPFAM" id="SSF51735">
    <property type="entry name" value="NAD(P)-binding Rossmann-fold domains"/>
    <property type="match status" value="1"/>
</dbReference>
<keyword evidence="12" id="KW-0614">Plasmid</keyword>
<dbReference type="UniPathway" id="UPA00214"/>
<keyword evidence="8 10" id="KW-0413">Isomerase</keyword>
<reference evidence="13" key="1">
    <citation type="journal article" date="2011" name="PLoS Genet.">
        <title>Azospirillum genomes reveal transition of bacteria from aquatic to terrestrial environments.</title>
        <authorList>
            <person name="Wisniewski-Dye F."/>
            <person name="Borziak K."/>
            <person name="Khalsa-Moyers G."/>
            <person name="Alexandre G."/>
            <person name="Sukharnikov L.O."/>
            <person name="Wuichet K."/>
            <person name="Hurst G.B."/>
            <person name="McDonald W.H."/>
            <person name="Robertson J.S."/>
            <person name="Barbe V."/>
            <person name="Calteau A."/>
            <person name="Rouy Z."/>
            <person name="Mangenot S."/>
            <person name="Prigent-Combaret C."/>
            <person name="Normand P."/>
            <person name="Boyer M."/>
            <person name="Siguier P."/>
            <person name="Dessaux Y."/>
            <person name="Elmerich C."/>
            <person name="Condemine G."/>
            <person name="Krishnen G."/>
            <person name="Kennedy I."/>
            <person name="Paterson A.H."/>
            <person name="Gonzalez V."/>
            <person name="Mavingui P."/>
            <person name="Zhulin I.B."/>
        </authorList>
    </citation>
    <scope>NUCLEOTIDE SEQUENCE [LARGE SCALE GENOMIC DNA]</scope>
    <source>
        <strain evidence="13">4B</strain>
    </source>
</reference>
<dbReference type="HOGENOM" id="CLU_007383_1_10_5"/>
<dbReference type="KEGG" id="ali:AZOLI_p60194"/>
<dbReference type="EMBL" id="FQ311874">
    <property type="protein sequence ID" value="CBS91599.1"/>
    <property type="molecule type" value="Genomic_DNA"/>
</dbReference>
<geneLocation type="plasmid" evidence="12 13">
    <name>AZO_p6</name>
</geneLocation>
<name>G7ZIS0_AZOL4</name>
<dbReference type="AlphaFoldDB" id="G7ZIS0"/>
<dbReference type="Proteomes" id="UP000005667">
    <property type="component" value="Plasmid AZO_p6"/>
</dbReference>
<dbReference type="Pfam" id="PF01370">
    <property type="entry name" value="Epimerase"/>
    <property type="match status" value="1"/>
</dbReference>
<evidence type="ECO:0000256" key="7">
    <source>
        <dbReference type="ARBA" id="ARBA00023027"/>
    </source>
</evidence>
<dbReference type="InterPro" id="IPR001509">
    <property type="entry name" value="Epimerase_deHydtase"/>
</dbReference>
<evidence type="ECO:0000256" key="4">
    <source>
        <dbReference type="ARBA" id="ARBA00007637"/>
    </source>
</evidence>
<sequence>MTGEKSDSATVLVTGGAGYIGSHAVLALRDRGRAVVVLDDLSTGRRSALPEGTVLVEGDVGDKALLADTFARHGIGTVMHFAGSIVVPDSVERPLAYYRNNTVKSQALIEACVEAGIGRFIFSSTAAVYGMPERLPIDERTPTKPINPYGSSKLMTEWMLRDSAAAHPLRYVALRYFNVAGADPQGRSGQVSKVATHLIKIAAQTVTGQRAELQIFGDDYDTPDGTCVRDYIHVSDLADAHVAALRHLEAGGASEVLNCGYGRGYSVREVLAMVERVTGKPLPMRIGPRRAGDPPALVAGVERIGRTLDWTPRHADLETIVASALAWEERLLKDHSVRQPSSPSR</sequence>
<dbReference type="InterPro" id="IPR036291">
    <property type="entry name" value="NAD(P)-bd_dom_sf"/>
</dbReference>
<gene>
    <name evidence="12" type="primary">galE1</name>
    <name evidence="12" type="ordered locus">AZOLI_p60194</name>
</gene>
<evidence type="ECO:0000256" key="9">
    <source>
        <dbReference type="ARBA" id="ARBA00023277"/>
    </source>
</evidence>